<dbReference type="SUPFAM" id="SSF50324">
    <property type="entry name" value="Inorganic pyrophosphatase"/>
    <property type="match status" value="1"/>
</dbReference>
<keyword evidence="4" id="KW-0479">Metal-binding</keyword>
<dbReference type="CDD" id="cd00412">
    <property type="entry name" value="pyrophosphatase"/>
    <property type="match status" value="1"/>
</dbReference>
<comment type="similarity">
    <text evidence="2">Belongs to the PPase family.</text>
</comment>
<organism evidence="8 9">
    <name type="scientific">Lachancea mirantina</name>
    <dbReference type="NCBI Taxonomy" id="1230905"/>
    <lineage>
        <taxon>Eukaryota</taxon>
        <taxon>Fungi</taxon>
        <taxon>Dikarya</taxon>
        <taxon>Ascomycota</taxon>
        <taxon>Saccharomycotina</taxon>
        <taxon>Saccharomycetes</taxon>
        <taxon>Saccharomycetales</taxon>
        <taxon>Saccharomycetaceae</taxon>
        <taxon>Lachancea</taxon>
    </lineage>
</organism>
<dbReference type="AlphaFoldDB" id="A0A1G4IPV6"/>
<evidence type="ECO:0000256" key="4">
    <source>
        <dbReference type="ARBA" id="ARBA00022723"/>
    </source>
</evidence>
<dbReference type="STRING" id="1230905.A0A1G4IPV6"/>
<name>A0A1G4IPV6_9SACH</name>
<dbReference type="EMBL" id="LT598462">
    <property type="protein sequence ID" value="SCU78582.1"/>
    <property type="molecule type" value="Genomic_DNA"/>
</dbReference>
<protein>
    <recommendedName>
        <fullName evidence="3">inorganic diphosphatase</fullName>
        <ecNumber evidence="3">3.6.1.1</ecNumber>
    </recommendedName>
    <alternativeName>
        <fullName evidence="7">Pyrophosphate phospho-hydrolase</fullName>
    </alternativeName>
</protein>
<sequence length="293" mass="33032">MSSALRRVAQTASILKGRALGSVTNGSKYTKNFVQYLELPNGEIGSYFHDVPLALDAEHRTINMVVEVPRWSNGKFEVSKEKDYNPIVQDVKDGQVRFVHNIFPFHGYIHNYGSIPQTWEDPLVKSTHPGVQGLKGDNDPLDCCEIGSQILEMGQVRKVKVLGSLAMIDDGELDWKVIVIDAEDPLSKQVNSLKDVETHFPNLLSSTREWFRNYKIPAGKPPNTFAYGGAYRDFPETLSIIQGCHDSWKRLLFMENQNSKTPNAKRAGKGLVIKPDHAPDSTIDPENDKWYYI</sequence>
<gene>
    <name evidence="8" type="ORF">LAMI_0A05116G</name>
</gene>
<evidence type="ECO:0000256" key="1">
    <source>
        <dbReference type="ARBA" id="ARBA00001946"/>
    </source>
</evidence>
<proteinExistence type="inferred from homology"/>
<dbReference type="GO" id="GO:0005737">
    <property type="term" value="C:cytoplasm"/>
    <property type="evidence" value="ECO:0007669"/>
    <property type="project" value="InterPro"/>
</dbReference>
<evidence type="ECO:0000313" key="8">
    <source>
        <dbReference type="EMBL" id="SCU78582.1"/>
    </source>
</evidence>
<dbReference type="GO" id="GO:0006796">
    <property type="term" value="P:phosphate-containing compound metabolic process"/>
    <property type="evidence" value="ECO:0007669"/>
    <property type="project" value="InterPro"/>
</dbReference>
<dbReference type="InterPro" id="IPR036649">
    <property type="entry name" value="Pyrophosphatase_sf"/>
</dbReference>
<dbReference type="OrthoDB" id="1608002at2759"/>
<evidence type="ECO:0000256" key="5">
    <source>
        <dbReference type="ARBA" id="ARBA00022801"/>
    </source>
</evidence>
<keyword evidence="6" id="KW-0460">Magnesium</keyword>
<dbReference type="EC" id="3.6.1.1" evidence="3"/>
<dbReference type="FunFam" id="3.90.80.10:FF:000007">
    <property type="entry name" value="Inorganic pyrophosphatase, mitochondrial"/>
    <property type="match status" value="1"/>
</dbReference>
<dbReference type="Pfam" id="PF00719">
    <property type="entry name" value="Pyrophosphatase"/>
    <property type="match status" value="1"/>
</dbReference>
<accession>A0A1G4IPV6</accession>
<evidence type="ECO:0000256" key="7">
    <source>
        <dbReference type="ARBA" id="ARBA00032535"/>
    </source>
</evidence>
<dbReference type="GO" id="GO:0004427">
    <property type="term" value="F:inorganic diphosphate phosphatase activity"/>
    <property type="evidence" value="ECO:0007669"/>
    <property type="project" value="UniProtKB-EC"/>
</dbReference>
<keyword evidence="5" id="KW-0378">Hydrolase</keyword>
<reference evidence="8 9" key="1">
    <citation type="submission" date="2016-03" db="EMBL/GenBank/DDBJ databases">
        <authorList>
            <person name="Devillers H."/>
        </authorList>
    </citation>
    <scope>NUCLEOTIDE SEQUENCE [LARGE SCALE GENOMIC DNA]</scope>
    <source>
        <strain evidence="8">CBS 11717</strain>
    </source>
</reference>
<dbReference type="PROSITE" id="PS00387">
    <property type="entry name" value="PPASE"/>
    <property type="match status" value="1"/>
</dbReference>
<dbReference type="GO" id="GO:0000287">
    <property type="term" value="F:magnesium ion binding"/>
    <property type="evidence" value="ECO:0007669"/>
    <property type="project" value="InterPro"/>
</dbReference>
<dbReference type="InterPro" id="IPR008162">
    <property type="entry name" value="Pyrophosphatase"/>
</dbReference>
<comment type="cofactor">
    <cofactor evidence="1">
        <name>Mg(2+)</name>
        <dbReference type="ChEBI" id="CHEBI:18420"/>
    </cofactor>
</comment>
<evidence type="ECO:0000256" key="2">
    <source>
        <dbReference type="ARBA" id="ARBA00006220"/>
    </source>
</evidence>
<dbReference type="Gene3D" id="3.90.80.10">
    <property type="entry name" value="Inorganic pyrophosphatase"/>
    <property type="match status" value="1"/>
</dbReference>
<dbReference type="PANTHER" id="PTHR10286">
    <property type="entry name" value="INORGANIC PYROPHOSPHATASE"/>
    <property type="match status" value="1"/>
</dbReference>
<evidence type="ECO:0000256" key="3">
    <source>
        <dbReference type="ARBA" id="ARBA00012146"/>
    </source>
</evidence>
<keyword evidence="9" id="KW-1185">Reference proteome</keyword>
<evidence type="ECO:0000256" key="6">
    <source>
        <dbReference type="ARBA" id="ARBA00022842"/>
    </source>
</evidence>
<dbReference type="Proteomes" id="UP000191024">
    <property type="component" value="Chromosome A"/>
</dbReference>
<evidence type="ECO:0000313" key="9">
    <source>
        <dbReference type="Proteomes" id="UP000191024"/>
    </source>
</evidence>